<evidence type="ECO:0000313" key="3">
    <source>
        <dbReference type="EMBL" id="OXA87199.1"/>
    </source>
</evidence>
<keyword evidence="5" id="KW-1185">Reference proteome</keyword>
<dbReference type="STRING" id="37752.IW18_14650"/>
<dbReference type="OrthoDB" id="1151092at2"/>
<dbReference type="EMBL" id="JPRK01000011">
    <property type="protein sequence ID" value="KIO52352.1"/>
    <property type="molecule type" value="Genomic_DNA"/>
</dbReference>
<dbReference type="Proteomes" id="UP000032061">
    <property type="component" value="Unassembled WGS sequence"/>
</dbReference>
<dbReference type="Pfam" id="PF21012">
    <property type="entry name" value="DUF6850"/>
    <property type="match status" value="1"/>
</dbReference>
<evidence type="ECO:0000259" key="1">
    <source>
        <dbReference type="Pfam" id="PF21012"/>
    </source>
</evidence>
<dbReference type="EMBL" id="MUGX01000013">
    <property type="protein sequence ID" value="OXA87199.1"/>
    <property type="molecule type" value="Genomic_DNA"/>
</dbReference>
<evidence type="ECO:0000313" key="5">
    <source>
        <dbReference type="Proteomes" id="UP000198302"/>
    </source>
</evidence>
<dbReference type="RefSeq" id="WP_041518619.1">
    <property type="nucleotide sequence ID" value="NZ_JPRK01000011.1"/>
</dbReference>
<protein>
    <recommendedName>
        <fullName evidence="1">DUF6850 domain-containing protein</fullName>
    </recommendedName>
</protein>
<reference evidence="3 5" key="2">
    <citation type="submission" date="2016-11" db="EMBL/GenBank/DDBJ databases">
        <title>Whole genomes of Flavobacteriaceae.</title>
        <authorList>
            <person name="Stine C."/>
            <person name="Li C."/>
            <person name="Tadesse D."/>
        </authorList>
    </citation>
    <scope>NUCLEOTIDE SEQUENCE [LARGE SCALE GENOMIC DNA]</scope>
    <source>
        <strain evidence="3 5">ATCC 51468</strain>
    </source>
</reference>
<gene>
    <name evidence="3" type="ORF">B0A73_12900</name>
    <name evidence="2" type="ORF">IW18_14650</name>
</gene>
<organism evidence="2 4">
    <name type="scientific">Flavobacterium hibernum</name>
    <dbReference type="NCBI Taxonomy" id="37752"/>
    <lineage>
        <taxon>Bacteria</taxon>
        <taxon>Pseudomonadati</taxon>
        <taxon>Bacteroidota</taxon>
        <taxon>Flavobacteriia</taxon>
        <taxon>Flavobacteriales</taxon>
        <taxon>Flavobacteriaceae</taxon>
        <taxon>Flavobacterium</taxon>
    </lineage>
</organism>
<name>A0A0D0F2L8_9FLAO</name>
<proteinExistence type="predicted"/>
<accession>A0A0D0F2L8</accession>
<evidence type="ECO:0000313" key="2">
    <source>
        <dbReference type="EMBL" id="KIO52352.1"/>
    </source>
</evidence>
<feature type="domain" description="DUF6850" evidence="1">
    <location>
        <begin position="57"/>
        <end position="531"/>
    </location>
</feature>
<evidence type="ECO:0000313" key="4">
    <source>
        <dbReference type="Proteomes" id="UP000032061"/>
    </source>
</evidence>
<dbReference type="AlphaFoldDB" id="A0A0D0F2L8"/>
<reference evidence="2 4" key="1">
    <citation type="submission" date="2015-01" db="EMBL/GenBank/DDBJ databases">
        <title>Genome of Flavobacterium hibernum DSM 12611.</title>
        <authorList>
            <person name="Stropko S.J."/>
            <person name="Pipes S.E."/>
            <person name="Newman J.D."/>
        </authorList>
    </citation>
    <scope>NUCLEOTIDE SEQUENCE [LARGE SCALE GENOMIC DNA]</scope>
    <source>
        <strain evidence="2 4">DSM 12611</strain>
    </source>
</reference>
<dbReference type="InterPro" id="IPR049236">
    <property type="entry name" value="DUF6850"/>
</dbReference>
<dbReference type="Proteomes" id="UP000198302">
    <property type="component" value="Unassembled WGS sequence"/>
</dbReference>
<sequence length="532" mass="62476">MKIKNFKDFKIKSNALKYWALLLFFISNIYLIQAQDSIVITNQIFDNQIKNQIFKYPIAYTNQNIKDFTFTEVSYEHQQNEFARKQIANEVNTYQFLAQGHFTTKSKWKLFGDFSIRKIEEKNVGWVLSEDRSENQEVIMPHYFFVPRKADWQNQVYKVSGGFSKEITNHLSIAFKGDYLAEKYSRTLDPRPQITNRKLSGEIQIGYQITANQKAFVLGNYAQNIKDYVYTYNNKSLNFEAYPETYLRFNAGYGRILNYFKSDQEGYKFTYEELTDKIGLGYTFSNKNTILTALYYNQNSNTIFYTSVFNLQEYQRMKLDTKINHAELFAFHKWNKKEIKSTLKFDKSEARNFDVKNNGYNYKNALKTVDWLTTVSKKTTSNIDYLFGLDVIYKQNQYNDIMAITDIEINSLNTGIFGSRDFAFKKSKLNTAVSFNMYFPLPSSKLEYYDTSGGSSATFFNEVIIHDYVVSTTNYFAPAIRLEYSYPVKNNKTVVFFTNLKEKLALKKQNNYNAIINTNTTYWIQCGVQLNY</sequence>
<comment type="caution">
    <text evidence="2">The sequence shown here is derived from an EMBL/GenBank/DDBJ whole genome shotgun (WGS) entry which is preliminary data.</text>
</comment>